<dbReference type="GO" id="GO:0009279">
    <property type="term" value="C:cell outer membrane"/>
    <property type="evidence" value="ECO:0007669"/>
    <property type="project" value="TreeGrafter"/>
</dbReference>
<comment type="similarity">
    <text evidence="1">Belongs to the E.coli NlpD/Haemophilus LppB family.</text>
</comment>
<dbReference type="PANTHER" id="PTHR21666:SF263">
    <property type="entry name" value="MUREIN HYDROLASE ACTIVATOR NLPD"/>
    <property type="match status" value="1"/>
</dbReference>
<dbReference type="GO" id="GO:0004222">
    <property type="term" value="F:metalloendopeptidase activity"/>
    <property type="evidence" value="ECO:0007669"/>
    <property type="project" value="TreeGrafter"/>
</dbReference>
<dbReference type="Gene3D" id="2.70.70.10">
    <property type="entry name" value="Glucose Permease (Domain IIA)"/>
    <property type="match status" value="1"/>
</dbReference>
<proteinExistence type="inferred from homology"/>
<dbReference type="PANTHER" id="PTHR21666">
    <property type="entry name" value="PEPTIDASE-RELATED"/>
    <property type="match status" value="1"/>
</dbReference>
<dbReference type="CDD" id="cd12797">
    <property type="entry name" value="M23_peptidase"/>
    <property type="match status" value="1"/>
</dbReference>
<feature type="signal peptide" evidence="3">
    <location>
        <begin position="1"/>
        <end position="23"/>
    </location>
</feature>
<dbReference type="InterPro" id="IPR016047">
    <property type="entry name" value="M23ase_b-sheet_dom"/>
</dbReference>
<keyword evidence="3" id="KW-0732">Signal</keyword>
<feature type="compositionally biased region" description="Low complexity" evidence="2">
    <location>
        <begin position="141"/>
        <end position="153"/>
    </location>
</feature>
<feature type="chain" id="PRO_5001857714" evidence="3">
    <location>
        <begin position="24"/>
        <end position="343"/>
    </location>
</feature>
<keyword evidence="6" id="KW-1185">Reference proteome</keyword>
<dbReference type="InterPro" id="IPR018392">
    <property type="entry name" value="LysM"/>
</dbReference>
<evidence type="ECO:0000313" key="5">
    <source>
        <dbReference type="EMBL" id="CED72210.1"/>
    </source>
</evidence>
<protein>
    <submittedName>
        <fullName evidence="5">Lipoprotein, LysM domain</fullName>
    </submittedName>
</protein>
<dbReference type="Gene3D" id="3.10.350.10">
    <property type="entry name" value="LysM domain"/>
    <property type="match status" value="1"/>
</dbReference>
<dbReference type="InterPro" id="IPR050570">
    <property type="entry name" value="Cell_wall_metabolism_enzyme"/>
</dbReference>
<dbReference type="Proteomes" id="UP000032427">
    <property type="component" value="Chromosome 1"/>
</dbReference>
<dbReference type="CDD" id="cd00118">
    <property type="entry name" value="LysM"/>
    <property type="match status" value="1"/>
</dbReference>
<dbReference type="Pfam" id="PF01476">
    <property type="entry name" value="LysM"/>
    <property type="match status" value="1"/>
</dbReference>
<evidence type="ECO:0000313" key="6">
    <source>
        <dbReference type="Proteomes" id="UP000032427"/>
    </source>
</evidence>
<dbReference type="STRING" id="80852.AWOD_I_2148"/>
<accession>A0A090IV36</accession>
<evidence type="ECO:0000256" key="2">
    <source>
        <dbReference type="SAM" id="MobiDB-lite"/>
    </source>
</evidence>
<keyword evidence="5" id="KW-0449">Lipoprotein</keyword>
<sequence length="343" mass="37155">MSLPRSYLIAATCGVLLSGCSMTANSPAPVSSVNHSSSYAGAERGSYRGSYYQVEKGDTLYFISYVTNKDVKELIAFNELDAPYIIHPGQKIKLWGPKYVAPVYGNDGHDFSKKNTSPATVTTGTTAIAVVPVVTNEYVSNNESNVSNSTNSSPVQKQSTKKVENTKPKEYVKSNNSVTSSKSTSVVEPKKTVKPKPIVKDKPIVKPKPSPKPKPVEKKSDKVDSWLWPTKGRVIAKFSTGDQGNKGIDIAGQRGQAIISTAKGTVVYAGNALRGYGNLIIIKHNDDYLSAYAHNESLFVKEGQNVNAGQKIASMGSSSTSSVRLHFEVRFRGKSVNPQRYLP</sequence>
<dbReference type="PROSITE" id="PS51782">
    <property type="entry name" value="LYSM"/>
    <property type="match status" value="1"/>
</dbReference>
<dbReference type="InterPro" id="IPR011055">
    <property type="entry name" value="Dup_hybrid_motif"/>
</dbReference>
<dbReference type="AlphaFoldDB" id="A0A090IV36"/>
<gene>
    <name evidence="5" type="ORF">AWOD_I_2148</name>
</gene>
<name>A0A090IV36_9GAMM</name>
<evidence type="ECO:0000259" key="4">
    <source>
        <dbReference type="PROSITE" id="PS51782"/>
    </source>
</evidence>
<dbReference type="SUPFAM" id="SSF54106">
    <property type="entry name" value="LysM domain"/>
    <property type="match status" value="1"/>
</dbReference>
<dbReference type="HOGENOM" id="CLU_029425_0_1_6"/>
<dbReference type="PROSITE" id="PS51257">
    <property type="entry name" value="PROKAR_LIPOPROTEIN"/>
    <property type="match status" value="1"/>
</dbReference>
<evidence type="ECO:0000256" key="3">
    <source>
        <dbReference type="SAM" id="SignalP"/>
    </source>
</evidence>
<dbReference type="EMBL" id="LN554846">
    <property type="protein sequence ID" value="CED72210.1"/>
    <property type="molecule type" value="Genomic_DNA"/>
</dbReference>
<feature type="compositionally biased region" description="Low complexity" evidence="2">
    <location>
        <begin position="173"/>
        <end position="187"/>
    </location>
</feature>
<dbReference type="GO" id="GO:0032153">
    <property type="term" value="C:cell division site"/>
    <property type="evidence" value="ECO:0007669"/>
    <property type="project" value="TreeGrafter"/>
</dbReference>
<dbReference type="PATRIC" id="fig|80852.17.peg.2224"/>
<dbReference type="Pfam" id="PF01551">
    <property type="entry name" value="Peptidase_M23"/>
    <property type="match status" value="1"/>
</dbReference>
<dbReference type="SMART" id="SM00257">
    <property type="entry name" value="LysM"/>
    <property type="match status" value="1"/>
</dbReference>
<evidence type="ECO:0000256" key="1">
    <source>
        <dbReference type="ARBA" id="ARBA00038420"/>
    </source>
</evidence>
<dbReference type="SUPFAM" id="SSF51261">
    <property type="entry name" value="Duplicated hybrid motif"/>
    <property type="match status" value="1"/>
</dbReference>
<dbReference type="InterPro" id="IPR036779">
    <property type="entry name" value="LysM_dom_sf"/>
</dbReference>
<organism evidence="5 6">
    <name type="scientific">Aliivibrio wodanis</name>
    <dbReference type="NCBI Taxonomy" id="80852"/>
    <lineage>
        <taxon>Bacteria</taxon>
        <taxon>Pseudomonadati</taxon>
        <taxon>Pseudomonadota</taxon>
        <taxon>Gammaproteobacteria</taxon>
        <taxon>Vibrionales</taxon>
        <taxon>Vibrionaceae</taxon>
        <taxon>Aliivibrio</taxon>
    </lineage>
</organism>
<feature type="compositionally biased region" description="Basic and acidic residues" evidence="2">
    <location>
        <begin position="161"/>
        <end position="172"/>
    </location>
</feature>
<reference evidence="6" key="1">
    <citation type="submission" date="2014-09" db="EMBL/GenBank/DDBJ databases">
        <authorList>
            <person name="Hjerde E."/>
        </authorList>
    </citation>
    <scope>NUCLEOTIDE SEQUENCE [LARGE SCALE GENOMIC DNA]</scope>
    <source>
        <strain evidence="6">06/09/139</strain>
    </source>
</reference>
<feature type="domain" description="LysM" evidence="4">
    <location>
        <begin position="50"/>
        <end position="94"/>
    </location>
</feature>
<feature type="region of interest" description="Disordered" evidence="2">
    <location>
        <begin position="141"/>
        <end position="221"/>
    </location>
</feature>
<dbReference type="KEGG" id="awd:AWOD_I_2148"/>